<name>A0A5J4W192_9EUKA</name>
<dbReference type="Proteomes" id="UP000324800">
    <property type="component" value="Unassembled WGS sequence"/>
</dbReference>
<accession>A0A5J4W192</accession>
<keyword evidence="2" id="KW-0812">Transmembrane</keyword>
<evidence type="ECO:0000256" key="1">
    <source>
        <dbReference type="SAM" id="MobiDB-lite"/>
    </source>
</evidence>
<dbReference type="AlphaFoldDB" id="A0A5J4W192"/>
<feature type="region of interest" description="Disordered" evidence="1">
    <location>
        <begin position="1"/>
        <end position="25"/>
    </location>
</feature>
<evidence type="ECO:0000313" key="4">
    <source>
        <dbReference type="Proteomes" id="UP000324800"/>
    </source>
</evidence>
<organism evidence="3 4">
    <name type="scientific">Streblomastix strix</name>
    <dbReference type="NCBI Taxonomy" id="222440"/>
    <lineage>
        <taxon>Eukaryota</taxon>
        <taxon>Metamonada</taxon>
        <taxon>Preaxostyla</taxon>
        <taxon>Oxymonadida</taxon>
        <taxon>Streblomastigidae</taxon>
        <taxon>Streblomastix</taxon>
    </lineage>
</organism>
<comment type="caution">
    <text evidence="3">The sequence shown here is derived from an EMBL/GenBank/DDBJ whole genome shotgun (WGS) entry which is preliminary data.</text>
</comment>
<evidence type="ECO:0000256" key="2">
    <source>
        <dbReference type="SAM" id="Phobius"/>
    </source>
</evidence>
<sequence length="73" mass="8199">MSSDESKSVNSQASGSGLGERDVSDNIPKHLDIFFSLMFPLYPQKKKSNAAFQIILWALFCIILFTLGLFRID</sequence>
<evidence type="ECO:0000313" key="3">
    <source>
        <dbReference type="EMBL" id="KAA6388647.1"/>
    </source>
</evidence>
<feature type="transmembrane region" description="Helical" evidence="2">
    <location>
        <begin position="50"/>
        <end position="70"/>
    </location>
</feature>
<dbReference type="EMBL" id="SNRW01003901">
    <property type="protein sequence ID" value="KAA6388647.1"/>
    <property type="molecule type" value="Genomic_DNA"/>
</dbReference>
<gene>
    <name evidence="3" type="ORF">EZS28_015825</name>
</gene>
<protein>
    <submittedName>
        <fullName evidence="3">Uncharacterized protein</fullName>
    </submittedName>
</protein>
<feature type="non-terminal residue" evidence="3">
    <location>
        <position position="73"/>
    </location>
</feature>
<reference evidence="3 4" key="1">
    <citation type="submission" date="2019-03" db="EMBL/GenBank/DDBJ databases">
        <title>Single cell metagenomics reveals metabolic interactions within the superorganism composed of flagellate Streblomastix strix and complex community of Bacteroidetes bacteria on its surface.</title>
        <authorList>
            <person name="Treitli S.C."/>
            <person name="Kolisko M."/>
            <person name="Husnik F."/>
            <person name="Keeling P."/>
            <person name="Hampl V."/>
        </authorList>
    </citation>
    <scope>NUCLEOTIDE SEQUENCE [LARGE SCALE GENOMIC DNA]</scope>
    <source>
        <strain evidence="3">ST1C</strain>
    </source>
</reference>
<keyword evidence="2" id="KW-1133">Transmembrane helix</keyword>
<keyword evidence="2" id="KW-0472">Membrane</keyword>
<proteinExistence type="predicted"/>